<reference evidence="1 2" key="1">
    <citation type="submission" date="2023-07" db="EMBL/GenBank/DDBJ databases">
        <title>Sequencing the genomes of 1000 actinobacteria strains.</title>
        <authorList>
            <person name="Klenk H.-P."/>
        </authorList>
    </citation>
    <scope>NUCLEOTIDE SEQUENCE [LARGE SCALE GENOMIC DNA]</scope>
    <source>
        <strain evidence="1 2">DSM 19426</strain>
    </source>
</reference>
<proteinExistence type="predicted"/>
<comment type="caution">
    <text evidence="1">The sequence shown here is derived from an EMBL/GenBank/DDBJ whole genome shotgun (WGS) entry which is preliminary data.</text>
</comment>
<keyword evidence="2" id="KW-1185">Reference proteome</keyword>
<accession>A0ABU2BSJ0</accession>
<evidence type="ECO:0000313" key="1">
    <source>
        <dbReference type="EMBL" id="MDR7361591.1"/>
    </source>
</evidence>
<evidence type="ECO:0000313" key="2">
    <source>
        <dbReference type="Proteomes" id="UP001183648"/>
    </source>
</evidence>
<dbReference type="Proteomes" id="UP001183648">
    <property type="component" value="Unassembled WGS sequence"/>
</dbReference>
<name>A0ABU2BSJ0_9ACTN</name>
<protein>
    <submittedName>
        <fullName evidence="1">Uncharacterized protein</fullName>
    </submittedName>
</protein>
<dbReference type="RefSeq" id="WP_310299763.1">
    <property type="nucleotide sequence ID" value="NZ_BAAAPS010000007.1"/>
</dbReference>
<gene>
    <name evidence="1" type="ORF">J2S63_001144</name>
</gene>
<sequence>MDDPLLAARALVLHDLEVTCGVDAHLVSLLEDAVETRRWWVGQWPEGRAYAAGLVAQDVQDALLEEIGRWPLCHACADEEPHSLYVQPEIGGPDPMWVCEVSGTAVAPLGSLGP</sequence>
<dbReference type="EMBL" id="JAVDYG010000001">
    <property type="protein sequence ID" value="MDR7361591.1"/>
    <property type="molecule type" value="Genomic_DNA"/>
</dbReference>
<organism evidence="1 2">
    <name type="scientific">Nocardioides marmoribigeumensis</name>
    <dbReference type="NCBI Taxonomy" id="433649"/>
    <lineage>
        <taxon>Bacteria</taxon>
        <taxon>Bacillati</taxon>
        <taxon>Actinomycetota</taxon>
        <taxon>Actinomycetes</taxon>
        <taxon>Propionibacteriales</taxon>
        <taxon>Nocardioidaceae</taxon>
        <taxon>Nocardioides</taxon>
    </lineage>
</organism>